<accession>A0A0B0MZN9</accession>
<dbReference type="InterPro" id="IPR012779">
    <property type="entry name" value="Peptidase_M1_pepN"/>
</dbReference>
<name>A0A0B0MZN9_GOSAR</name>
<dbReference type="PRINTS" id="PR00756">
    <property type="entry name" value="ALADIPTASE"/>
</dbReference>
<dbReference type="EMBL" id="JRRC01446824">
    <property type="protein sequence ID" value="KHG06230.1"/>
    <property type="molecule type" value="Genomic_DNA"/>
</dbReference>
<evidence type="ECO:0000256" key="4">
    <source>
        <dbReference type="ARBA" id="ARBA00022670"/>
    </source>
</evidence>
<dbReference type="Proteomes" id="UP000032142">
    <property type="component" value="Unassembled WGS sequence"/>
</dbReference>
<dbReference type="Gene3D" id="1.10.390.10">
    <property type="entry name" value="Neutral Protease Domain 2"/>
    <property type="match status" value="1"/>
</dbReference>
<evidence type="ECO:0000256" key="8">
    <source>
        <dbReference type="ARBA" id="ARBA00023049"/>
    </source>
</evidence>
<evidence type="ECO:0000256" key="3">
    <source>
        <dbReference type="ARBA" id="ARBA00022438"/>
    </source>
</evidence>
<dbReference type="InterPro" id="IPR014782">
    <property type="entry name" value="Peptidase_M1_dom"/>
</dbReference>
<dbReference type="Pfam" id="PF01433">
    <property type="entry name" value="Peptidase_M1"/>
    <property type="match status" value="1"/>
</dbReference>
<evidence type="ECO:0000256" key="7">
    <source>
        <dbReference type="ARBA" id="ARBA00022833"/>
    </source>
</evidence>
<dbReference type="Gene3D" id="3.30.2010.30">
    <property type="match status" value="1"/>
</dbReference>
<keyword evidence="3 10" id="KW-0031">Aminopeptidase</keyword>
<dbReference type="GO" id="GO:0009507">
    <property type="term" value="C:chloroplast"/>
    <property type="evidence" value="ECO:0007669"/>
    <property type="project" value="TreeGrafter"/>
</dbReference>
<keyword evidence="5" id="KW-0479">Metal-binding</keyword>
<keyword evidence="8" id="KW-0482">Metalloprotease</keyword>
<dbReference type="Gene3D" id="2.60.40.1730">
    <property type="entry name" value="tricorn interacting facor f3 domain"/>
    <property type="match status" value="1"/>
</dbReference>
<comment type="caution">
    <text evidence="10">The sequence shown here is derived from an EMBL/GenBank/DDBJ whole genome shotgun (WGS) entry which is preliminary data.</text>
</comment>
<protein>
    <submittedName>
        <fullName evidence="10">Aminopeptidase N</fullName>
    </submittedName>
</protein>
<sequence>MREARRRELCSFAIESLPKEVRESKMNTPEEIFLKDYKFSFSIGFGWGRSKANLSQGQWQGTEGGSFYPGLMPFDTFITSRGFTSHLGISVHNVNRRGGKHYVVWENPFEKPSYLFALVAGQLESRDDIFITRSGQKVSLRIWTPAQDVPKTAHAMYSLKAAKKWDEDVFGLEYDLDLFNIVAVPDFNVGAMENKKFQFKAILASPETATDTDYAAILGVNSHEYFHNWTGNRVTCQDWFQLSSKEGLTVFRDQEFSSDMGSRTVKRIADVSKLRNYQIPQIMFFA</sequence>
<dbReference type="PANTHER" id="PTHR46322">
    <property type="entry name" value="PUROMYCIN-SENSITIVE AMINOPEPTIDASE"/>
    <property type="match status" value="1"/>
</dbReference>
<evidence type="ECO:0000256" key="2">
    <source>
        <dbReference type="ARBA" id="ARBA00010136"/>
    </source>
</evidence>
<comment type="cofactor">
    <cofactor evidence="1">
        <name>Zn(2+)</name>
        <dbReference type="ChEBI" id="CHEBI:29105"/>
    </cofactor>
</comment>
<keyword evidence="11" id="KW-1185">Reference proteome</keyword>
<dbReference type="GO" id="GO:0004177">
    <property type="term" value="F:aminopeptidase activity"/>
    <property type="evidence" value="ECO:0007669"/>
    <property type="project" value="UniProtKB-KW"/>
</dbReference>
<dbReference type="MEROPS" id="M01.005"/>
<dbReference type="GO" id="GO:0006508">
    <property type="term" value="P:proteolysis"/>
    <property type="evidence" value="ECO:0007669"/>
    <property type="project" value="UniProtKB-KW"/>
</dbReference>
<proteinExistence type="inferred from homology"/>
<dbReference type="GO" id="GO:0008237">
    <property type="term" value="F:metallopeptidase activity"/>
    <property type="evidence" value="ECO:0007669"/>
    <property type="project" value="UniProtKB-KW"/>
</dbReference>
<dbReference type="PANTHER" id="PTHR46322:SF1">
    <property type="entry name" value="PUROMYCIN-SENSITIVE AMINOPEPTIDASE"/>
    <property type="match status" value="1"/>
</dbReference>
<dbReference type="InterPro" id="IPR001930">
    <property type="entry name" value="Peptidase_M1"/>
</dbReference>
<dbReference type="FunFam" id="3.30.2010.30:FF:000002">
    <property type="entry name" value="Putative aminopeptidase N"/>
    <property type="match status" value="1"/>
</dbReference>
<feature type="domain" description="Peptidase M1 membrane alanine aminopeptidase" evidence="9">
    <location>
        <begin position="162"/>
        <end position="265"/>
    </location>
</feature>
<dbReference type="GO" id="GO:0008270">
    <property type="term" value="F:zinc ion binding"/>
    <property type="evidence" value="ECO:0007669"/>
    <property type="project" value="InterPro"/>
</dbReference>
<evidence type="ECO:0000256" key="6">
    <source>
        <dbReference type="ARBA" id="ARBA00022801"/>
    </source>
</evidence>
<comment type="similarity">
    <text evidence="2">Belongs to the peptidase M1 family.</text>
</comment>
<dbReference type="InterPro" id="IPR042097">
    <property type="entry name" value="Aminopeptidase_N-like_N_sf"/>
</dbReference>
<keyword evidence="6" id="KW-0378">Hydrolase</keyword>
<dbReference type="InterPro" id="IPR027268">
    <property type="entry name" value="Peptidase_M4/M1_CTD_sf"/>
</dbReference>
<evidence type="ECO:0000259" key="9">
    <source>
        <dbReference type="Pfam" id="PF01433"/>
    </source>
</evidence>
<evidence type="ECO:0000313" key="10">
    <source>
        <dbReference type="EMBL" id="KHG06230.1"/>
    </source>
</evidence>
<evidence type="ECO:0000256" key="1">
    <source>
        <dbReference type="ARBA" id="ARBA00001947"/>
    </source>
</evidence>
<keyword evidence="4" id="KW-0645">Protease</keyword>
<gene>
    <name evidence="10" type="ORF">F383_32223</name>
</gene>
<evidence type="ECO:0000256" key="5">
    <source>
        <dbReference type="ARBA" id="ARBA00022723"/>
    </source>
</evidence>
<organism evidence="10 11">
    <name type="scientific">Gossypium arboreum</name>
    <name type="common">Tree cotton</name>
    <name type="synonym">Gossypium nanking</name>
    <dbReference type="NCBI Taxonomy" id="29729"/>
    <lineage>
        <taxon>Eukaryota</taxon>
        <taxon>Viridiplantae</taxon>
        <taxon>Streptophyta</taxon>
        <taxon>Embryophyta</taxon>
        <taxon>Tracheophyta</taxon>
        <taxon>Spermatophyta</taxon>
        <taxon>Magnoliopsida</taxon>
        <taxon>eudicotyledons</taxon>
        <taxon>Gunneridae</taxon>
        <taxon>Pentapetalae</taxon>
        <taxon>rosids</taxon>
        <taxon>malvids</taxon>
        <taxon>Malvales</taxon>
        <taxon>Malvaceae</taxon>
        <taxon>Malvoideae</taxon>
        <taxon>Gossypium</taxon>
    </lineage>
</organism>
<dbReference type="AlphaFoldDB" id="A0A0B0MZN9"/>
<reference evidence="11" key="1">
    <citation type="submission" date="2014-09" db="EMBL/GenBank/DDBJ databases">
        <authorList>
            <person name="Mudge J."/>
            <person name="Ramaraj T."/>
            <person name="Lindquist I.E."/>
            <person name="Bharti A.K."/>
            <person name="Sundararajan A."/>
            <person name="Cameron C.T."/>
            <person name="Woodward J.E."/>
            <person name="May G.D."/>
            <person name="Brubaker C."/>
            <person name="Broadhvest J."/>
            <person name="Wilkins T.A."/>
        </authorList>
    </citation>
    <scope>NUCLEOTIDE SEQUENCE</scope>
    <source>
        <strain evidence="11">cv. AKA8401</strain>
    </source>
</reference>
<dbReference type="SUPFAM" id="SSF55486">
    <property type="entry name" value="Metalloproteases ('zincins'), catalytic domain"/>
    <property type="match status" value="1"/>
</dbReference>
<keyword evidence="7" id="KW-0862">Zinc</keyword>
<evidence type="ECO:0000313" key="11">
    <source>
        <dbReference type="Proteomes" id="UP000032142"/>
    </source>
</evidence>